<protein>
    <submittedName>
        <fullName evidence="7">Cellulase family glycosylhydrolase</fullName>
    </submittedName>
</protein>
<gene>
    <name evidence="7" type="ORF">ACFQLX_07650</name>
</gene>
<evidence type="ECO:0000313" key="8">
    <source>
        <dbReference type="Proteomes" id="UP001596413"/>
    </source>
</evidence>
<evidence type="ECO:0000256" key="3">
    <source>
        <dbReference type="RuleBase" id="RU361153"/>
    </source>
</evidence>
<dbReference type="Proteomes" id="UP001596413">
    <property type="component" value="Unassembled WGS sequence"/>
</dbReference>
<evidence type="ECO:0000256" key="1">
    <source>
        <dbReference type="ARBA" id="ARBA00022801"/>
    </source>
</evidence>
<keyword evidence="8" id="KW-1185">Reference proteome</keyword>
<reference evidence="8" key="1">
    <citation type="journal article" date="2019" name="Int. J. Syst. Evol. Microbiol.">
        <title>The Global Catalogue of Microorganisms (GCM) 10K type strain sequencing project: providing services to taxonomists for standard genome sequencing and annotation.</title>
        <authorList>
            <consortium name="The Broad Institute Genomics Platform"/>
            <consortium name="The Broad Institute Genome Sequencing Center for Infectious Disease"/>
            <person name="Wu L."/>
            <person name="Ma J."/>
        </authorList>
    </citation>
    <scope>NUCLEOTIDE SEQUENCE [LARGE SCALE GENOMIC DNA]</scope>
    <source>
        <strain evidence="8">CGMCC 1.13681</strain>
    </source>
</reference>
<name>A0ABW2GE92_9ACTN</name>
<sequence length="406" mass="44874">MVRESVRRTRFGVALVAFLLSAAVTVLAFDEPGAVSKPVAEDGKAPAAAPRGKQHALRIGLSYGDTLTWKSDHELAIGLDDALRLGADWIRIDLSWNNIQPSNSYNYNWHRFDRLVAAAQERDLQILATIAYTPEWARKPGCPKPTCPPADPQAFAAFAKLAAQRYAPKGIHYWEIWNEQNIRPFWFPNPDPAAYAELLKVTARAIRGADRDAYLLFGGLAVVGDSRAKGFVSDLDFVESVSRRGGNKVVDAISYHPYTYPHLPSARTDFGTAFEKISTAKKNLVAVLQRHGTPRLPIWITETGAPTDGPGGATDGRSKESLKGVTHVTERRQAEIAADTMAASAANDYVESVFWFAQQDSGTKAQRSSRSRFYGLRRYDGTAKPSYEALQRAIEEYERSLDKKGD</sequence>
<evidence type="ECO:0000259" key="6">
    <source>
        <dbReference type="Pfam" id="PF00150"/>
    </source>
</evidence>
<evidence type="ECO:0000256" key="4">
    <source>
        <dbReference type="SAM" id="MobiDB-lite"/>
    </source>
</evidence>
<feature type="domain" description="Glycoside hydrolase family 5" evidence="6">
    <location>
        <begin position="83"/>
        <end position="309"/>
    </location>
</feature>
<proteinExistence type="inferred from homology"/>
<dbReference type="RefSeq" id="WP_386413295.1">
    <property type="nucleotide sequence ID" value="NZ_JBHSZO010000008.1"/>
</dbReference>
<evidence type="ECO:0000256" key="2">
    <source>
        <dbReference type="ARBA" id="ARBA00023295"/>
    </source>
</evidence>
<evidence type="ECO:0000256" key="5">
    <source>
        <dbReference type="SAM" id="SignalP"/>
    </source>
</evidence>
<keyword evidence="5" id="KW-0732">Signal</keyword>
<feature type="signal peptide" evidence="5">
    <location>
        <begin position="1"/>
        <end position="28"/>
    </location>
</feature>
<dbReference type="PANTHER" id="PTHR12631">
    <property type="entry name" value="ALPHA-L-IDURONIDASE"/>
    <property type="match status" value="1"/>
</dbReference>
<dbReference type="SUPFAM" id="SSF51445">
    <property type="entry name" value="(Trans)glycosidases"/>
    <property type="match status" value="1"/>
</dbReference>
<feature type="chain" id="PRO_5046439676" evidence="5">
    <location>
        <begin position="29"/>
        <end position="406"/>
    </location>
</feature>
<dbReference type="EMBL" id="JBHSZO010000008">
    <property type="protein sequence ID" value="MFC7218041.1"/>
    <property type="molecule type" value="Genomic_DNA"/>
</dbReference>
<evidence type="ECO:0000313" key="7">
    <source>
        <dbReference type="EMBL" id="MFC7218041.1"/>
    </source>
</evidence>
<dbReference type="PANTHER" id="PTHR12631:SF10">
    <property type="entry name" value="BETA-XYLOSIDASE-LIKE PROTEIN-RELATED"/>
    <property type="match status" value="1"/>
</dbReference>
<dbReference type="InterPro" id="IPR051923">
    <property type="entry name" value="Glycosyl_Hydrolase_39"/>
</dbReference>
<feature type="region of interest" description="Disordered" evidence="4">
    <location>
        <begin position="299"/>
        <end position="324"/>
    </location>
</feature>
<comment type="caution">
    <text evidence="7">The sequence shown here is derived from an EMBL/GenBank/DDBJ whole genome shotgun (WGS) entry which is preliminary data.</text>
</comment>
<keyword evidence="2 3" id="KW-0326">Glycosidase</keyword>
<dbReference type="InterPro" id="IPR001547">
    <property type="entry name" value="Glyco_hydro_5"/>
</dbReference>
<dbReference type="Gene3D" id="3.20.20.80">
    <property type="entry name" value="Glycosidases"/>
    <property type="match status" value="1"/>
</dbReference>
<comment type="similarity">
    <text evidence="3">Belongs to the glycosyl hydrolase 5 (cellulase A) family.</text>
</comment>
<dbReference type="InterPro" id="IPR017853">
    <property type="entry name" value="GH"/>
</dbReference>
<organism evidence="7 8">
    <name type="scientific">Streptomyces polyrhachis</name>
    <dbReference type="NCBI Taxonomy" id="1282885"/>
    <lineage>
        <taxon>Bacteria</taxon>
        <taxon>Bacillati</taxon>
        <taxon>Actinomycetota</taxon>
        <taxon>Actinomycetes</taxon>
        <taxon>Kitasatosporales</taxon>
        <taxon>Streptomycetaceae</taxon>
        <taxon>Streptomyces</taxon>
    </lineage>
</organism>
<keyword evidence="1 3" id="KW-0378">Hydrolase</keyword>
<dbReference type="Pfam" id="PF00150">
    <property type="entry name" value="Cellulase"/>
    <property type="match status" value="1"/>
</dbReference>
<accession>A0ABW2GE92</accession>